<dbReference type="EMBL" id="JAENGY010001412">
    <property type="protein sequence ID" value="KAG6949512.1"/>
    <property type="molecule type" value="Genomic_DNA"/>
</dbReference>
<keyword evidence="1" id="KW-0812">Transmembrane</keyword>
<proteinExistence type="predicted"/>
<comment type="caution">
    <text evidence="2">The sequence shown here is derived from an EMBL/GenBank/DDBJ whole genome shotgun (WGS) entry which is preliminary data.</text>
</comment>
<keyword evidence="1" id="KW-0472">Membrane</keyword>
<keyword evidence="1" id="KW-1133">Transmembrane helix</keyword>
<evidence type="ECO:0000313" key="3">
    <source>
        <dbReference type="Proteomes" id="UP000709295"/>
    </source>
</evidence>
<sequence length="100" mass="11071">MKVYAAPGSTAGVGRHHKVAKRAHSAARNRAGAGKVEEQDAVVQNAAVAKLELSPERQPFEVFMVSKYVAINYWWLVVLGILDVVLLKGILVARCRREFR</sequence>
<dbReference type="AlphaFoldDB" id="A0A8J5M371"/>
<protein>
    <recommendedName>
        <fullName evidence="4">Transmembrane protein</fullName>
    </recommendedName>
</protein>
<evidence type="ECO:0000256" key="1">
    <source>
        <dbReference type="SAM" id="Phobius"/>
    </source>
</evidence>
<gene>
    <name evidence="2" type="ORF">JG688_00014586</name>
</gene>
<feature type="transmembrane region" description="Helical" evidence="1">
    <location>
        <begin position="73"/>
        <end position="93"/>
    </location>
</feature>
<accession>A0A8J5M371</accession>
<name>A0A8J5M371_9STRA</name>
<reference evidence="2" key="1">
    <citation type="submission" date="2021-01" db="EMBL/GenBank/DDBJ databases">
        <title>Phytophthora aleatoria, a newly-described species from Pinus radiata is distinct from Phytophthora cactorum isolates based on comparative genomics.</title>
        <authorList>
            <person name="Mcdougal R."/>
            <person name="Panda P."/>
            <person name="Williams N."/>
            <person name="Studholme D.J."/>
        </authorList>
    </citation>
    <scope>NUCLEOTIDE SEQUENCE</scope>
    <source>
        <strain evidence="2">NZFS 4037</strain>
    </source>
</reference>
<organism evidence="2 3">
    <name type="scientific">Phytophthora aleatoria</name>
    <dbReference type="NCBI Taxonomy" id="2496075"/>
    <lineage>
        <taxon>Eukaryota</taxon>
        <taxon>Sar</taxon>
        <taxon>Stramenopiles</taxon>
        <taxon>Oomycota</taxon>
        <taxon>Peronosporomycetes</taxon>
        <taxon>Peronosporales</taxon>
        <taxon>Peronosporaceae</taxon>
        <taxon>Phytophthora</taxon>
    </lineage>
</organism>
<evidence type="ECO:0000313" key="2">
    <source>
        <dbReference type="EMBL" id="KAG6949512.1"/>
    </source>
</evidence>
<dbReference type="Proteomes" id="UP000709295">
    <property type="component" value="Unassembled WGS sequence"/>
</dbReference>
<evidence type="ECO:0008006" key="4">
    <source>
        <dbReference type="Google" id="ProtNLM"/>
    </source>
</evidence>
<keyword evidence="3" id="KW-1185">Reference proteome</keyword>